<evidence type="ECO:0000313" key="2">
    <source>
        <dbReference type="EMBL" id="MFC7598974.1"/>
    </source>
</evidence>
<dbReference type="EMBL" id="JBHTEE010000001">
    <property type="protein sequence ID" value="MFC7598974.1"/>
    <property type="molecule type" value="Genomic_DNA"/>
</dbReference>
<dbReference type="InterPro" id="IPR029044">
    <property type="entry name" value="Nucleotide-diphossugar_trans"/>
</dbReference>
<evidence type="ECO:0000259" key="1">
    <source>
        <dbReference type="Pfam" id="PF00535"/>
    </source>
</evidence>
<dbReference type="RefSeq" id="WP_343983146.1">
    <property type="nucleotide sequence ID" value="NZ_BAAAGK010000295.1"/>
</dbReference>
<name>A0ABW2STM1_9ACTN</name>
<sequence>MLVTVLTPTFNRAGYLPELHASLLRQDMDLEWVVIDDGSTDDTEDVMEELARISSFPVRFQRQPNGGKHSAFNRGVSMARGELIAQIDSDDLLVPGGLRRLLDHWSDIGDSRRYAGVAGLCVDERGHVVGERFPRDMIDASWQEALYRYSTAGDKPRMYRTDVLRAHPFPLRTGYVAESVLWRAIGRNYLTRHVNEQVVVCRMSAQNRLTRRPFAEIASGAVMQHGITLAEDIAWLRFRPVHFVKAAVNLSRACFHQKEPVWRRSRGFDAVAARALSMGSIPLGWVFYRMDLLSSGS</sequence>
<accession>A0ABW2STM1</accession>
<dbReference type="PANTHER" id="PTHR22916">
    <property type="entry name" value="GLYCOSYLTRANSFERASE"/>
    <property type="match status" value="1"/>
</dbReference>
<dbReference type="Proteomes" id="UP001596514">
    <property type="component" value="Unassembled WGS sequence"/>
</dbReference>
<dbReference type="SUPFAM" id="SSF53448">
    <property type="entry name" value="Nucleotide-diphospho-sugar transferases"/>
    <property type="match status" value="1"/>
</dbReference>
<dbReference type="Gene3D" id="3.90.550.10">
    <property type="entry name" value="Spore Coat Polysaccharide Biosynthesis Protein SpsA, Chain A"/>
    <property type="match status" value="1"/>
</dbReference>
<dbReference type="PANTHER" id="PTHR22916:SF3">
    <property type="entry name" value="UDP-GLCNAC:BETAGAL BETA-1,3-N-ACETYLGLUCOSAMINYLTRANSFERASE-LIKE PROTEIN 1"/>
    <property type="match status" value="1"/>
</dbReference>
<proteinExistence type="predicted"/>
<dbReference type="Pfam" id="PF00535">
    <property type="entry name" value="Glycos_transf_2"/>
    <property type="match status" value="1"/>
</dbReference>
<feature type="domain" description="Glycosyltransferase 2-like" evidence="1">
    <location>
        <begin position="4"/>
        <end position="110"/>
    </location>
</feature>
<reference evidence="3" key="1">
    <citation type="journal article" date="2019" name="Int. J. Syst. Evol. Microbiol.">
        <title>The Global Catalogue of Microorganisms (GCM) 10K type strain sequencing project: providing services to taxonomists for standard genome sequencing and annotation.</title>
        <authorList>
            <consortium name="The Broad Institute Genomics Platform"/>
            <consortium name="The Broad Institute Genome Sequencing Center for Infectious Disease"/>
            <person name="Wu L."/>
            <person name="Ma J."/>
        </authorList>
    </citation>
    <scope>NUCLEOTIDE SEQUENCE [LARGE SCALE GENOMIC DNA]</scope>
    <source>
        <strain evidence="3">JCM 10083</strain>
    </source>
</reference>
<protein>
    <submittedName>
        <fullName evidence="2">Glycosyltransferase family A protein</fullName>
    </submittedName>
</protein>
<organism evidence="2 3">
    <name type="scientific">Streptosporangium amethystogenes subsp. fukuiense</name>
    <dbReference type="NCBI Taxonomy" id="698418"/>
    <lineage>
        <taxon>Bacteria</taxon>
        <taxon>Bacillati</taxon>
        <taxon>Actinomycetota</taxon>
        <taxon>Actinomycetes</taxon>
        <taxon>Streptosporangiales</taxon>
        <taxon>Streptosporangiaceae</taxon>
        <taxon>Streptosporangium</taxon>
    </lineage>
</organism>
<dbReference type="InterPro" id="IPR001173">
    <property type="entry name" value="Glyco_trans_2-like"/>
</dbReference>
<keyword evidence="3" id="KW-1185">Reference proteome</keyword>
<evidence type="ECO:0000313" key="3">
    <source>
        <dbReference type="Proteomes" id="UP001596514"/>
    </source>
</evidence>
<dbReference type="CDD" id="cd00761">
    <property type="entry name" value="Glyco_tranf_GTA_type"/>
    <property type="match status" value="1"/>
</dbReference>
<comment type="caution">
    <text evidence="2">The sequence shown here is derived from an EMBL/GenBank/DDBJ whole genome shotgun (WGS) entry which is preliminary data.</text>
</comment>
<gene>
    <name evidence="2" type="ORF">ACFQVD_02490</name>
</gene>